<feature type="domain" description="Solute-binding protein family 3/N-terminal" evidence="12">
    <location>
        <begin position="51"/>
        <end position="378"/>
    </location>
</feature>
<dbReference type="InterPro" id="IPR015683">
    <property type="entry name" value="Ionotropic_Glu_rcpt"/>
</dbReference>
<feature type="chain" id="PRO_5002642351" evidence="11">
    <location>
        <begin position="25"/>
        <end position="379"/>
    </location>
</feature>
<keyword evidence="4 10" id="KW-1133">Transmembrane helix</keyword>
<evidence type="ECO:0000256" key="11">
    <source>
        <dbReference type="SAM" id="SignalP"/>
    </source>
</evidence>
<dbReference type="PANTHER" id="PTHR18966">
    <property type="entry name" value="IONOTROPIC GLUTAMATE RECEPTOR"/>
    <property type="match status" value="1"/>
</dbReference>
<keyword evidence="11" id="KW-0732">Signal</keyword>
<evidence type="ECO:0000256" key="2">
    <source>
        <dbReference type="ARBA" id="ARBA00022448"/>
    </source>
</evidence>
<reference evidence="14 15" key="1">
    <citation type="submission" date="2007-01" db="EMBL/GenBank/DDBJ databases">
        <authorList>
            <person name="Haygood M."/>
            <person name="Podell S."/>
            <person name="Anderson C."/>
            <person name="Hopkinson B."/>
            <person name="Roe K."/>
            <person name="Barbeau K."/>
            <person name="Gaasterland T."/>
            <person name="Ferriera S."/>
            <person name="Johnson J."/>
            <person name="Kravitz S."/>
            <person name="Beeson K."/>
            <person name="Sutton G."/>
            <person name="Rogers Y.-H."/>
            <person name="Friedman R."/>
            <person name="Frazier M."/>
            <person name="Venter J.C."/>
        </authorList>
    </citation>
    <scope>NUCLEOTIDE SEQUENCE [LARGE SCALE GENOMIC DNA]</scope>
    <source>
        <strain evidence="14 15">ATCC 23134</strain>
    </source>
</reference>
<dbReference type="eggNOG" id="COG0834">
    <property type="taxonomic scope" value="Bacteria"/>
</dbReference>
<feature type="transmembrane region" description="Helical" evidence="10">
    <location>
        <begin position="160"/>
        <end position="181"/>
    </location>
</feature>
<comment type="caution">
    <text evidence="14">The sequence shown here is derived from an EMBL/GenBank/DDBJ whole genome shotgun (WGS) entry which is preliminary data.</text>
</comment>
<dbReference type="AlphaFoldDB" id="A1ZPX6"/>
<dbReference type="OrthoDB" id="9799090at2"/>
<evidence type="ECO:0000256" key="10">
    <source>
        <dbReference type="SAM" id="Phobius"/>
    </source>
</evidence>
<evidence type="ECO:0000256" key="8">
    <source>
        <dbReference type="ARBA" id="ARBA00023180"/>
    </source>
</evidence>
<dbReference type="RefSeq" id="WP_002699300.1">
    <property type="nucleotide sequence ID" value="NZ_AAWS01000022.1"/>
</dbReference>
<keyword evidence="6 10" id="KW-0472">Membrane</keyword>
<keyword evidence="5" id="KW-0406">Ion transport</keyword>
<comment type="subcellular location">
    <subcellularLocation>
        <location evidence="1">Membrane</location>
        <topology evidence="1">Multi-pass membrane protein</topology>
    </subcellularLocation>
</comment>
<dbReference type="Gene3D" id="3.40.190.10">
    <property type="entry name" value="Periplasmic binding protein-like II"/>
    <property type="match status" value="2"/>
</dbReference>
<keyword evidence="8" id="KW-0325">Glycoprotein</keyword>
<dbReference type="GO" id="GO:0015276">
    <property type="term" value="F:ligand-gated monoatomic ion channel activity"/>
    <property type="evidence" value="ECO:0007669"/>
    <property type="project" value="InterPro"/>
</dbReference>
<keyword evidence="7" id="KW-0675">Receptor</keyword>
<keyword evidence="3 10" id="KW-0812">Transmembrane</keyword>
<feature type="transmembrane region" description="Helical" evidence="10">
    <location>
        <begin position="225"/>
        <end position="249"/>
    </location>
</feature>
<protein>
    <submittedName>
        <fullName evidence="14">Extracellular solute-binding protein, family 3</fullName>
    </submittedName>
</protein>
<dbReference type="EMBL" id="AAWS01000022">
    <property type="protein sequence ID" value="EAY27631.1"/>
    <property type="molecule type" value="Genomic_DNA"/>
</dbReference>
<sequence length="379" mass="42726">MSNILRNIFLLIWLVLCTIPVAHGQEDDIVQVTSFDETTDDSRDSVVFRQKYVIGIKEAPPFAIKNPDGSWTGISVNLWESISAKLKISFRWEERGMSGLLKGVQDGSLDAAIAAISITREREELVDFTHPYYVTSLGIAVRPKEGSIKLLISRILSPRFISTIGALIALFLIFGGLIWLFERKKNPGFDESFKKGIGSGFWWAAVTMTTVGYGDKTPITAGGRFIAIIWMFFTILSVSSLIAATSSVLNSDPPEHKVENVRDLAKIKVGTVKKSSSLQYLRRNRVLPKIYATPLEGMQAVKNKEIDAMLYDEPLMRYLIKQGRVNNLKLLPYKFKYQYYSVCLPSGSDLREGINLILLEKTTEPHWKDLLFNYLGRTE</sequence>
<evidence type="ECO:0000313" key="14">
    <source>
        <dbReference type="EMBL" id="EAY27631.1"/>
    </source>
</evidence>
<dbReference type="SUPFAM" id="SSF53850">
    <property type="entry name" value="Periplasmic binding protein-like II"/>
    <property type="match status" value="1"/>
</dbReference>
<evidence type="ECO:0000256" key="5">
    <source>
        <dbReference type="ARBA" id="ARBA00023065"/>
    </source>
</evidence>
<dbReference type="SMART" id="SM00079">
    <property type="entry name" value="PBPe"/>
    <property type="match status" value="1"/>
</dbReference>
<dbReference type="InterPro" id="IPR013099">
    <property type="entry name" value="K_chnl_dom"/>
</dbReference>
<evidence type="ECO:0000256" key="9">
    <source>
        <dbReference type="ARBA" id="ARBA00023303"/>
    </source>
</evidence>
<evidence type="ECO:0000256" key="7">
    <source>
        <dbReference type="ARBA" id="ARBA00023170"/>
    </source>
</evidence>
<feature type="transmembrane region" description="Helical" evidence="10">
    <location>
        <begin position="193"/>
        <end position="213"/>
    </location>
</feature>
<dbReference type="Proteomes" id="UP000004095">
    <property type="component" value="Unassembled WGS sequence"/>
</dbReference>
<dbReference type="Pfam" id="PF00497">
    <property type="entry name" value="SBP_bac_3"/>
    <property type="match status" value="1"/>
</dbReference>
<evidence type="ECO:0000259" key="12">
    <source>
        <dbReference type="SMART" id="SM00062"/>
    </source>
</evidence>
<gene>
    <name evidence="14" type="ORF">M23134_02878</name>
</gene>
<accession>A1ZPX6</accession>
<dbReference type="InterPro" id="IPR001638">
    <property type="entry name" value="Solute-binding_3/MltF_N"/>
</dbReference>
<evidence type="ECO:0000256" key="3">
    <source>
        <dbReference type="ARBA" id="ARBA00022692"/>
    </source>
</evidence>
<evidence type="ECO:0000256" key="1">
    <source>
        <dbReference type="ARBA" id="ARBA00004141"/>
    </source>
</evidence>
<keyword evidence="15" id="KW-1185">Reference proteome</keyword>
<dbReference type="SMART" id="SM00062">
    <property type="entry name" value="PBPb"/>
    <property type="match status" value="1"/>
</dbReference>
<dbReference type="GO" id="GO:0016020">
    <property type="term" value="C:membrane"/>
    <property type="evidence" value="ECO:0007669"/>
    <property type="project" value="UniProtKB-SubCell"/>
</dbReference>
<evidence type="ECO:0000313" key="15">
    <source>
        <dbReference type="Proteomes" id="UP000004095"/>
    </source>
</evidence>
<feature type="signal peptide" evidence="11">
    <location>
        <begin position="1"/>
        <end position="24"/>
    </location>
</feature>
<keyword evidence="2" id="KW-0813">Transport</keyword>
<dbReference type="SUPFAM" id="SSF81324">
    <property type="entry name" value="Voltage-gated potassium channels"/>
    <property type="match status" value="1"/>
</dbReference>
<proteinExistence type="predicted"/>
<dbReference type="Gene3D" id="1.10.287.70">
    <property type="match status" value="1"/>
</dbReference>
<name>A1ZPX6_MICM2</name>
<dbReference type="Pfam" id="PF07885">
    <property type="entry name" value="Ion_trans_2"/>
    <property type="match status" value="1"/>
</dbReference>
<feature type="domain" description="Ionotropic glutamate receptor C-terminal" evidence="13">
    <location>
        <begin position="51"/>
        <end position="369"/>
    </location>
</feature>
<evidence type="ECO:0000256" key="4">
    <source>
        <dbReference type="ARBA" id="ARBA00022989"/>
    </source>
</evidence>
<keyword evidence="9" id="KW-0407">Ion channel</keyword>
<evidence type="ECO:0000256" key="6">
    <source>
        <dbReference type="ARBA" id="ARBA00023136"/>
    </source>
</evidence>
<dbReference type="InterPro" id="IPR001320">
    <property type="entry name" value="Iontro_rcpt_C"/>
</dbReference>
<evidence type="ECO:0000259" key="13">
    <source>
        <dbReference type="SMART" id="SM00079"/>
    </source>
</evidence>
<organism evidence="14 15">
    <name type="scientific">Microscilla marina ATCC 23134</name>
    <dbReference type="NCBI Taxonomy" id="313606"/>
    <lineage>
        <taxon>Bacteria</taxon>
        <taxon>Pseudomonadati</taxon>
        <taxon>Bacteroidota</taxon>
        <taxon>Cytophagia</taxon>
        <taxon>Cytophagales</taxon>
        <taxon>Microscillaceae</taxon>
        <taxon>Microscilla</taxon>
    </lineage>
</organism>